<sequence>MKPADALLAGNYATLPDLVRAYAEERPDHPAVIDGDGMLTYGQLDARADRVAAALQRDNATKAVSIVSTSRNDYVTVYLGALRAGLAVAPLAPSSLPEQIVAMAQDADAQHLFLDADNEQALRAVLSDLPPRRIRLDTPQFEQWLAPEGSKPAPAELKPEMPFNIIYSSGTTGTPKGIVQSHGMRWLHMQRANLYGYDRDAVTLLSTPLYSNTTLVSLFPTMAGGGTAVLMAKFDVAKYLELAQAHHVTHTMLVPVQYSRVMAHADFDKYDLSNFRAKFCTSAPFSGVLKADILKRWPGKLIEYYGMTEGGGTCILVADEFPTKLHTVGRPAEGHDIRLITEDGKPAAPGEIGEIVGHSGAIMTHYHKQPGKTAEAEWFDETGKRFIRTGDMGRFDADGFMQLMDRRKDMVISGGFNIYPSDLEAVLRGHDAVADVAVVGVASEQWGETPVAFVVVRPGTAVTAPELLLWANAKLGKMQRISAIEFRDQLPRSAIGKVLKRELRDEYGKAATRP</sequence>
<dbReference type="GO" id="GO:0016878">
    <property type="term" value="F:acid-thiol ligase activity"/>
    <property type="evidence" value="ECO:0007669"/>
    <property type="project" value="UniProtKB-ARBA"/>
</dbReference>
<dbReference type="AlphaFoldDB" id="A0A516GY79"/>
<name>A0A516GY79_9PROT</name>
<proteinExistence type="predicted"/>
<dbReference type="PANTHER" id="PTHR43767:SF1">
    <property type="entry name" value="NONRIBOSOMAL PEPTIDE SYNTHASE PES1 (EUROFUNG)-RELATED"/>
    <property type="match status" value="1"/>
</dbReference>
<dbReference type="InterPro" id="IPR025110">
    <property type="entry name" value="AMP-bd_C"/>
</dbReference>
<evidence type="ECO:0000259" key="1">
    <source>
        <dbReference type="Pfam" id="PF00501"/>
    </source>
</evidence>
<gene>
    <name evidence="3" type="ORF">FNB15_03790</name>
</gene>
<evidence type="ECO:0000259" key="2">
    <source>
        <dbReference type="Pfam" id="PF13193"/>
    </source>
</evidence>
<keyword evidence="3" id="KW-0436">Ligase</keyword>
<evidence type="ECO:0000313" key="4">
    <source>
        <dbReference type="Proteomes" id="UP000317496"/>
    </source>
</evidence>
<evidence type="ECO:0000313" key="3">
    <source>
        <dbReference type="EMBL" id="QDO96447.1"/>
    </source>
</evidence>
<reference evidence="3 4" key="1">
    <citation type="submission" date="2019-07" db="EMBL/GenBank/DDBJ databases">
        <title>Genome sequencing for Ferrovibrio sp. K5.</title>
        <authorList>
            <person name="Park S.-J."/>
        </authorList>
    </citation>
    <scope>NUCLEOTIDE SEQUENCE [LARGE SCALE GENOMIC DNA]</scope>
    <source>
        <strain evidence="3 4">K5</strain>
    </source>
</reference>
<dbReference type="InterPro" id="IPR042099">
    <property type="entry name" value="ANL_N_sf"/>
</dbReference>
<dbReference type="Pfam" id="PF00501">
    <property type="entry name" value="AMP-binding"/>
    <property type="match status" value="1"/>
</dbReference>
<dbReference type="SUPFAM" id="SSF56801">
    <property type="entry name" value="Acetyl-CoA synthetase-like"/>
    <property type="match status" value="1"/>
</dbReference>
<dbReference type="Gene3D" id="3.40.50.12780">
    <property type="entry name" value="N-terminal domain of ligase-like"/>
    <property type="match status" value="1"/>
</dbReference>
<dbReference type="RefSeq" id="WP_144067428.1">
    <property type="nucleotide sequence ID" value="NZ_CP041636.1"/>
</dbReference>
<dbReference type="InterPro" id="IPR000873">
    <property type="entry name" value="AMP-dep_synth/lig_dom"/>
</dbReference>
<dbReference type="Pfam" id="PF13193">
    <property type="entry name" value="AMP-binding_C"/>
    <property type="match status" value="1"/>
</dbReference>
<dbReference type="InterPro" id="IPR050237">
    <property type="entry name" value="ATP-dep_AMP-bd_enzyme"/>
</dbReference>
<organism evidence="3 4">
    <name type="scientific">Ferrovibrio terrae</name>
    <dbReference type="NCBI Taxonomy" id="2594003"/>
    <lineage>
        <taxon>Bacteria</taxon>
        <taxon>Pseudomonadati</taxon>
        <taxon>Pseudomonadota</taxon>
        <taxon>Alphaproteobacteria</taxon>
        <taxon>Rhodospirillales</taxon>
        <taxon>Rhodospirillaceae</taxon>
        <taxon>Ferrovibrio</taxon>
    </lineage>
</organism>
<dbReference type="PROSITE" id="PS00455">
    <property type="entry name" value="AMP_BINDING"/>
    <property type="match status" value="1"/>
</dbReference>
<accession>A0A516GY79</accession>
<dbReference type="EMBL" id="CP041636">
    <property type="protein sequence ID" value="QDO96447.1"/>
    <property type="molecule type" value="Genomic_DNA"/>
</dbReference>
<feature type="domain" description="AMP-binding enzyme C-terminal" evidence="2">
    <location>
        <begin position="423"/>
        <end position="497"/>
    </location>
</feature>
<dbReference type="KEGG" id="fer:FNB15_03790"/>
<dbReference type="OrthoDB" id="9803968at2"/>
<feature type="domain" description="AMP-dependent synthetase/ligase" evidence="1">
    <location>
        <begin position="21"/>
        <end position="366"/>
    </location>
</feature>
<dbReference type="PANTHER" id="PTHR43767">
    <property type="entry name" value="LONG-CHAIN-FATTY-ACID--COA LIGASE"/>
    <property type="match status" value="1"/>
</dbReference>
<keyword evidence="4" id="KW-1185">Reference proteome</keyword>
<dbReference type="Gene3D" id="3.30.300.30">
    <property type="match status" value="1"/>
</dbReference>
<dbReference type="InterPro" id="IPR020845">
    <property type="entry name" value="AMP-binding_CS"/>
</dbReference>
<dbReference type="InterPro" id="IPR045851">
    <property type="entry name" value="AMP-bd_C_sf"/>
</dbReference>
<protein>
    <submittedName>
        <fullName evidence="3">Acyl--CoA ligase</fullName>
    </submittedName>
</protein>
<dbReference type="Proteomes" id="UP000317496">
    <property type="component" value="Chromosome"/>
</dbReference>